<dbReference type="EMBL" id="MLJW01000029">
    <property type="protein sequence ID" value="OIR08842.1"/>
    <property type="molecule type" value="Genomic_DNA"/>
</dbReference>
<dbReference type="SUPFAM" id="SSF56281">
    <property type="entry name" value="Metallo-hydrolase/oxidoreductase"/>
    <property type="match status" value="1"/>
</dbReference>
<reference evidence="1" key="1">
    <citation type="submission" date="2016-10" db="EMBL/GenBank/DDBJ databases">
        <title>Sequence of Gallionella enrichment culture.</title>
        <authorList>
            <person name="Poehlein A."/>
            <person name="Muehling M."/>
            <person name="Daniel R."/>
        </authorList>
    </citation>
    <scope>NUCLEOTIDE SEQUENCE</scope>
</reference>
<evidence type="ECO:0000313" key="1">
    <source>
        <dbReference type="EMBL" id="OIR08842.1"/>
    </source>
</evidence>
<proteinExistence type="predicted"/>
<dbReference type="InterPro" id="IPR036866">
    <property type="entry name" value="RibonucZ/Hydroxyglut_hydro"/>
</dbReference>
<sequence length="415" mass="46305">MKTFYCQVDSFLATKDYLRKGRCVRLIGVMPHEYSDIHLADGVTTYTIDIDYWEFCVHFLGLKHRRQITTQRRDQIDSHEDKADFHATWYELKVNYVSYGTGYLFETFTEEPPQYISVWSIKEINGGPVVLQSKSATSSVSLLSYAGGRVQGRTSISSRPNVHPSVGKFVFDTFHVGQGMCSLVHNNQVGILLDVGAGKPITRDTYITNAIRNDLRTAVNLLAAPVNVVLSHADSDHWRILSWDSVLLTQIHAIYIPAGVSSLAFKDRAIKRKVIGISDHTWMLDNTTCLRVFRSAPLQPDRNGECLVSLFKRGRCRVLAAGDYVYERFGTDSNPNLRGLSRPARYSAVVVPHHGDAASANNVVGSTVGAKAFFSAGTHRGYKHPTAASLSAHRIAHFKNISRPTLPDIVRVRLL</sequence>
<comment type="caution">
    <text evidence="1">The sequence shown here is derived from an EMBL/GenBank/DDBJ whole genome shotgun (WGS) entry which is preliminary data.</text>
</comment>
<dbReference type="AlphaFoldDB" id="A0A1J5SK57"/>
<protein>
    <recommendedName>
        <fullName evidence="2">Metallo-beta-lactamase domain-containing protein</fullName>
    </recommendedName>
</protein>
<name>A0A1J5SK57_9ZZZZ</name>
<organism evidence="1">
    <name type="scientific">mine drainage metagenome</name>
    <dbReference type="NCBI Taxonomy" id="410659"/>
    <lineage>
        <taxon>unclassified sequences</taxon>
        <taxon>metagenomes</taxon>
        <taxon>ecological metagenomes</taxon>
    </lineage>
</organism>
<gene>
    <name evidence="1" type="ORF">GALL_88350</name>
</gene>
<evidence type="ECO:0008006" key="2">
    <source>
        <dbReference type="Google" id="ProtNLM"/>
    </source>
</evidence>
<accession>A0A1J5SK57</accession>
<dbReference type="Gene3D" id="3.60.15.10">
    <property type="entry name" value="Ribonuclease Z/Hydroxyacylglutathione hydrolase-like"/>
    <property type="match status" value="1"/>
</dbReference>